<feature type="signal peptide" evidence="1">
    <location>
        <begin position="1"/>
        <end position="18"/>
    </location>
</feature>
<name>A0A4C1XWK5_EUMVA</name>
<keyword evidence="3" id="KW-1185">Reference proteome</keyword>
<gene>
    <name evidence="2" type="ORF">EVAR_50474_1</name>
</gene>
<evidence type="ECO:0000256" key="1">
    <source>
        <dbReference type="SAM" id="SignalP"/>
    </source>
</evidence>
<dbReference type="AlphaFoldDB" id="A0A4C1XWK5"/>
<reference evidence="2 3" key="1">
    <citation type="journal article" date="2019" name="Commun. Biol.">
        <title>The bagworm genome reveals a unique fibroin gene that provides high tensile strength.</title>
        <authorList>
            <person name="Kono N."/>
            <person name="Nakamura H."/>
            <person name="Ohtoshi R."/>
            <person name="Tomita M."/>
            <person name="Numata K."/>
            <person name="Arakawa K."/>
        </authorList>
    </citation>
    <scope>NUCLEOTIDE SEQUENCE [LARGE SCALE GENOMIC DNA]</scope>
</reference>
<keyword evidence="1" id="KW-0732">Signal</keyword>
<feature type="chain" id="PRO_5020028277" evidence="1">
    <location>
        <begin position="19"/>
        <end position="73"/>
    </location>
</feature>
<dbReference type="Proteomes" id="UP000299102">
    <property type="component" value="Unassembled WGS sequence"/>
</dbReference>
<protein>
    <submittedName>
        <fullName evidence="2">Uncharacterized protein</fullName>
    </submittedName>
</protein>
<proteinExistence type="predicted"/>
<accession>A0A4C1XWK5</accession>
<sequence length="73" mass="8094">MMKLVVLALCLFVAVAYAGPVFEEVTAPESARLPMGAERVHILRVPVAVPRARLSQRHLPRREHLLLLALNSV</sequence>
<evidence type="ECO:0000313" key="2">
    <source>
        <dbReference type="EMBL" id="GBP66649.1"/>
    </source>
</evidence>
<comment type="caution">
    <text evidence="2">The sequence shown here is derived from an EMBL/GenBank/DDBJ whole genome shotgun (WGS) entry which is preliminary data.</text>
</comment>
<evidence type="ECO:0000313" key="3">
    <source>
        <dbReference type="Proteomes" id="UP000299102"/>
    </source>
</evidence>
<organism evidence="2 3">
    <name type="scientific">Eumeta variegata</name>
    <name type="common">Bagworm moth</name>
    <name type="synonym">Eumeta japonica</name>
    <dbReference type="NCBI Taxonomy" id="151549"/>
    <lineage>
        <taxon>Eukaryota</taxon>
        <taxon>Metazoa</taxon>
        <taxon>Ecdysozoa</taxon>
        <taxon>Arthropoda</taxon>
        <taxon>Hexapoda</taxon>
        <taxon>Insecta</taxon>
        <taxon>Pterygota</taxon>
        <taxon>Neoptera</taxon>
        <taxon>Endopterygota</taxon>
        <taxon>Lepidoptera</taxon>
        <taxon>Glossata</taxon>
        <taxon>Ditrysia</taxon>
        <taxon>Tineoidea</taxon>
        <taxon>Psychidae</taxon>
        <taxon>Oiketicinae</taxon>
        <taxon>Eumeta</taxon>
    </lineage>
</organism>
<dbReference type="EMBL" id="BGZK01000963">
    <property type="protein sequence ID" value="GBP66649.1"/>
    <property type="molecule type" value="Genomic_DNA"/>
</dbReference>